<dbReference type="EMBL" id="CH473948">
    <property type="protein sequence ID" value="EDM05495.1"/>
    <property type="molecule type" value="Genomic_DNA"/>
</dbReference>
<name>A6HHJ0_RAT</name>
<dbReference type="GO" id="GO:0030414">
    <property type="term" value="F:peptidase inhibitor activity"/>
    <property type="evidence" value="ECO:0007669"/>
    <property type="project" value="UniProtKB-KW"/>
</dbReference>
<sequence>MKTASVLLLVALIAVGMNITYALFSPTKLEKPGKCPKNPPRSIGTCVELCSGDQSCPNIQKCCSNGCGHVCKSPVF</sequence>
<dbReference type="GeneID" id="171059"/>
<dbReference type="Pfam" id="PF00095">
    <property type="entry name" value="WAP"/>
    <property type="match status" value="1"/>
</dbReference>
<dbReference type="PRINTS" id="PR00003">
    <property type="entry name" value="4DISULPHCORE"/>
</dbReference>
<dbReference type="KEGG" id="rno:171059"/>
<reference evidence="4" key="2">
    <citation type="submission" date="2005-07" db="EMBL/GenBank/DDBJ databases">
        <authorList>
            <person name="Mural R.J."/>
            <person name="Li P.W."/>
            <person name="Adams M.D."/>
            <person name="Amanatides P.G."/>
            <person name="Baden-Tillson H."/>
            <person name="Barnstead M."/>
            <person name="Chin S.H."/>
            <person name="Dew I."/>
            <person name="Evans C.A."/>
            <person name="Ferriera S."/>
            <person name="Flanigan M."/>
            <person name="Fosler C."/>
            <person name="Glodek A."/>
            <person name="Gu Z."/>
            <person name="Holt R.A."/>
            <person name="Jennings D."/>
            <person name="Kraft C.L."/>
            <person name="Lu F."/>
            <person name="Nguyen T."/>
            <person name="Nusskern D.R."/>
            <person name="Pfannkoch C.M."/>
            <person name="Sitter C."/>
            <person name="Sutton G.G."/>
            <person name="Venter J.C."/>
            <person name="Wang Z."/>
            <person name="Woodage T."/>
            <person name="Zheng X.H."/>
            <person name="Zhong F."/>
        </authorList>
    </citation>
    <scope>NUCLEOTIDE SEQUENCE</scope>
    <source>
        <strain evidence="4">BN</strain>
    </source>
</reference>
<dbReference type="InterPro" id="IPR036645">
    <property type="entry name" value="Elafin-like_sf"/>
</dbReference>
<feature type="domain" description="WAP" evidence="3">
    <location>
        <begin position="28"/>
        <end position="75"/>
    </location>
</feature>
<dbReference type="SMART" id="SM00217">
    <property type="entry name" value="WAP"/>
    <property type="match status" value="1"/>
</dbReference>
<dbReference type="SUPFAM" id="SSF57256">
    <property type="entry name" value="Elafin-like"/>
    <property type="match status" value="1"/>
</dbReference>
<accession>A6HHJ0</accession>
<organism evidence="4">
    <name type="scientific">Rattus norvegicus</name>
    <name type="common">Rat</name>
    <dbReference type="NCBI Taxonomy" id="10116"/>
    <lineage>
        <taxon>Eukaryota</taxon>
        <taxon>Metazoa</taxon>
        <taxon>Chordata</taxon>
        <taxon>Craniata</taxon>
        <taxon>Vertebrata</taxon>
        <taxon>Euteleostomi</taxon>
        <taxon>Mammalia</taxon>
        <taxon>Eutheria</taxon>
        <taxon>Euarchontoglires</taxon>
        <taxon>Glires</taxon>
        <taxon>Rodentia</taxon>
        <taxon>Myomorpha</taxon>
        <taxon>Muroidea</taxon>
        <taxon>Muridae</taxon>
        <taxon>Murinae</taxon>
        <taxon>Rattus</taxon>
    </lineage>
</organism>
<dbReference type="PROSITE" id="PS51390">
    <property type="entry name" value="WAP"/>
    <property type="match status" value="1"/>
</dbReference>
<dbReference type="InterPro" id="IPR008197">
    <property type="entry name" value="WAP_dom"/>
</dbReference>
<gene>
    <name evidence="5" type="primary">Wfdc18</name>
    <name evidence="4" type="synonym">Expi</name>
    <name evidence="4" type="ORF">rCG_33783</name>
</gene>
<feature type="signal peptide" evidence="2">
    <location>
        <begin position="1"/>
        <end position="22"/>
    </location>
</feature>
<dbReference type="FunFam" id="4.10.75.10:FF:000001">
    <property type="entry name" value="Anosmin 1"/>
    <property type="match status" value="1"/>
</dbReference>
<evidence type="ECO:0000259" key="3">
    <source>
        <dbReference type="PROSITE" id="PS51390"/>
    </source>
</evidence>
<dbReference type="Gene3D" id="4.10.75.10">
    <property type="entry name" value="Elafin-like"/>
    <property type="match status" value="1"/>
</dbReference>
<dbReference type="RefSeq" id="NP_598221.2">
    <property type="nucleotide sequence ID" value="NM_133537.2"/>
</dbReference>
<dbReference type="PANTHER" id="PTHR19441">
    <property type="entry name" value="WHEY ACDIC PROTEIN WAP"/>
    <property type="match status" value="1"/>
</dbReference>
<dbReference type="RGD" id="619957">
    <property type="gene designation" value="Wfdc18"/>
</dbReference>
<dbReference type="InterPro" id="IPR050514">
    <property type="entry name" value="WAP_four-disulfide_core"/>
</dbReference>
<reference evidence="4" key="1">
    <citation type="journal article" date="2005" name="Genome Res.">
        <title>Gene and alternative splicing annotation with AIR.</title>
        <authorList>
            <person name="Florea L."/>
            <person name="Di Francesco V."/>
            <person name="Miller J."/>
            <person name="Turner R."/>
            <person name="Yao A."/>
            <person name="Harris M."/>
            <person name="Walenz B."/>
            <person name="Mobarry C."/>
            <person name="Merkulov G.V."/>
            <person name="Charlab R."/>
            <person name="Dew I."/>
            <person name="Deng Z."/>
            <person name="Istrail S."/>
            <person name="Li P."/>
            <person name="Sutton G."/>
        </authorList>
    </citation>
    <scope>NUCLEOTIDE SEQUENCE</scope>
    <source>
        <strain evidence="4">BN</strain>
    </source>
</reference>
<evidence type="ECO:0000313" key="4">
    <source>
        <dbReference type="EMBL" id="EDM05495.1"/>
    </source>
</evidence>
<dbReference type="CTD" id="14038"/>
<evidence type="ECO:0000256" key="1">
    <source>
        <dbReference type="ARBA" id="ARBA00022690"/>
    </source>
</evidence>
<evidence type="ECO:0000313" key="5">
    <source>
        <dbReference type="RGD" id="619957"/>
    </source>
</evidence>
<dbReference type="CDD" id="cd00199">
    <property type="entry name" value="WAP"/>
    <property type="match status" value="1"/>
</dbReference>
<dbReference type="PANTHER" id="PTHR19441:SF87">
    <property type="entry name" value="ACTIVATED MACROPHAGE_MICROGLIA WAP DOMAIN PROTEIN"/>
    <property type="match status" value="1"/>
</dbReference>
<keyword evidence="2" id="KW-0732">Signal</keyword>
<dbReference type="GO" id="GO:0005576">
    <property type="term" value="C:extracellular region"/>
    <property type="evidence" value="ECO:0007669"/>
    <property type="project" value="InterPro"/>
</dbReference>
<dbReference type="AlphaFoldDB" id="A6HHJ0"/>
<dbReference type="OrthoDB" id="6060011at2759"/>
<evidence type="ECO:0000256" key="2">
    <source>
        <dbReference type="SAM" id="SignalP"/>
    </source>
</evidence>
<keyword evidence="1" id="KW-0646">Protease inhibitor</keyword>
<dbReference type="OMA" id="DSPGICL"/>
<dbReference type="SMR" id="A6HHJ0"/>
<proteinExistence type="predicted"/>
<dbReference type="Proteomes" id="UP000234681">
    <property type="component" value="Chromosome 10"/>
</dbReference>
<feature type="chain" id="PRO_5039892089" evidence="2">
    <location>
        <begin position="23"/>
        <end position="76"/>
    </location>
</feature>
<protein>
    <submittedName>
        <fullName evidence="4">Extracellular peptidase inhibitor</fullName>
    </submittedName>
</protein>